<evidence type="ECO:0000313" key="1">
    <source>
        <dbReference type="EMBL" id="KAJ0030875.1"/>
    </source>
</evidence>
<proteinExistence type="predicted"/>
<gene>
    <name evidence="1" type="ORF">Pint_14072</name>
</gene>
<comment type="caution">
    <text evidence="1">The sequence shown here is derived from an EMBL/GenBank/DDBJ whole genome shotgun (WGS) entry which is preliminary data.</text>
</comment>
<name>A0ACC0Y8M5_9ROSI</name>
<reference evidence="2" key="1">
    <citation type="journal article" date="2023" name="G3 (Bethesda)">
        <title>Genome assembly and association tests identify interacting loci associated with vigor, precocity, and sex in interspecific pistachio rootstocks.</title>
        <authorList>
            <person name="Palmer W."/>
            <person name="Jacygrad E."/>
            <person name="Sagayaradj S."/>
            <person name="Cavanaugh K."/>
            <person name="Han R."/>
            <person name="Bertier L."/>
            <person name="Beede B."/>
            <person name="Kafkas S."/>
            <person name="Golino D."/>
            <person name="Preece J."/>
            <person name="Michelmore R."/>
        </authorList>
    </citation>
    <scope>NUCLEOTIDE SEQUENCE [LARGE SCALE GENOMIC DNA]</scope>
</reference>
<organism evidence="1 2">
    <name type="scientific">Pistacia integerrima</name>
    <dbReference type="NCBI Taxonomy" id="434235"/>
    <lineage>
        <taxon>Eukaryota</taxon>
        <taxon>Viridiplantae</taxon>
        <taxon>Streptophyta</taxon>
        <taxon>Embryophyta</taxon>
        <taxon>Tracheophyta</taxon>
        <taxon>Spermatophyta</taxon>
        <taxon>Magnoliopsida</taxon>
        <taxon>eudicotyledons</taxon>
        <taxon>Gunneridae</taxon>
        <taxon>Pentapetalae</taxon>
        <taxon>rosids</taxon>
        <taxon>malvids</taxon>
        <taxon>Sapindales</taxon>
        <taxon>Anacardiaceae</taxon>
        <taxon>Pistacia</taxon>
    </lineage>
</organism>
<dbReference type="Proteomes" id="UP001163603">
    <property type="component" value="Chromosome 8"/>
</dbReference>
<evidence type="ECO:0000313" key="2">
    <source>
        <dbReference type="Proteomes" id="UP001163603"/>
    </source>
</evidence>
<keyword evidence="2" id="KW-1185">Reference proteome</keyword>
<dbReference type="EMBL" id="CM047743">
    <property type="protein sequence ID" value="KAJ0030875.1"/>
    <property type="molecule type" value="Genomic_DNA"/>
</dbReference>
<protein>
    <submittedName>
        <fullName evidence="1">Uncharacterized protein</fullName>
    </submittedName>
</protein>
<sequence length="68" mass="7898">MLSSLESQECLDNALKLAIKDLQDCARVFESLVNTKQKELTNKLMKENQILKRAVFIQHEQHLKEGQE</sequence>
<accession>A0ACC0Y8M5</accession>